<protein>
    <submittedName>
        <fullName evidence="4">sn-glycerol-3-phosphate-binding periplasmic protein UgpB</fullName>
    </submittedName>
</protein>
<proteinExistence type="inferred from homology"/>
<dbReference type="InterPro" id="IPR006059">
    <property type="entry name" value="SBP"/>
</dbReference>
<dbReference type="PANTHER" id="PTHR30061:SF50">
    <property type="entry name" value="MALTOSE_MALTODEXTRIN-BINDING PERIPLASMIC PROTEIN"/>
    <property type="match status" value="1"/>
</dbReference>
<dbReference type="Pfam" id="PF13416">
    <property type="entry name" value="SBP_bac_8"/>
    <property type="match status" value="1"/>
</dbReference>
<evidence type="ECO:0000313" key="4">
    <source>
        <dbReference type="EMBL" id="OIQ55534.1"/>
    </source>
</evidence>
<dbReference type="GO" id="GO:0015768">
    <property type="term" value="P:maltose transport"/>
    <property type="evidence" value="ECO:0007669"/>
    <property type="project" value="TreeGrafter"/>
</dbReference>
<evidence type="ECO:0000256" key="3">
    <source>
        <dbReference type="ARBA" id="ARBA00022729"/>
    </source>
</evidence>
<name>A0A1J5NAD1_NEOTH</name>
<gene>
    <name evidence="4" type="primary">ugpB_2</name>
    <name evidence="4" type="ORF">MOTE_24070</name>
</gene>
<organism evidence="4 5">
    <name type="scientific">Neomoorella thermoacetica</name>
    <name type="common">Clostridium thermoaceticum</name>
    <dbReference type="NCBI Taxonomy" id="1525"/>
    <lineage>
        <taxon>Bacteria</taxon>
        <taxon>Bacillati</taxon>
        <taxon>Bacillota</taxon>
        <taxon>Clostridia</taxon>
        <taxon>Neomoorellales</taxon>
        <taxon>Neomoorellaceae</taxon>
        <taxon>Neomoorella</taxon>
    </lineage>
</organism>
<dbReference type="AlphaFoldDB" id="A0A1J5NAD1"/>
<accession>A0A1J5NAD1</accession>
<dbReference type="GO" id="GO:1901982">
    <property type="term" value="F:maltose binding"/>
    <property type="evidence" value="ECO:0007669"/>
    <property type="project" value="TreeGrafter"/>
</dbReference>
<keyword evidence="2" id="KW-0813">Transport</keyword>
<sequence>MGHRRHGFIQLHATQQEGQQAFLNGKVGMIVQTIGLQKYLASSAKFKVLTAPFPTFEPKLRRIPAGGNALFIFTKDPEQQKAAWEFIKYLESPEALTIWTQNTGYLPPRQGVTTDPRYLKPFMDQNPLMKPAVDQLPDMVAWPSFPGSNSLQIEQLRIDATNAILGGRQSPEEALPGTVAKINNLLGQ</sequence>
<reference evidence="4 5" key="1">
    <citation type="submission" date="2016-08" db="EMBL/GenBank/DDBJ databases">
        <title>Genome-based comparison of Moorella thermoacetic strains.</title>
        <authorList>
            <person name="Poehlein A."/>
            <person name="Bengelsdorf F.R."/>
            <person name="Esser C."/>
            <person name="Duerre P."/>
            <person name="Daniel R."/>
        </authorList>
    </citation>
    <scope>NUCLEOTIDE SEQUENCE [LARGE SCALE GENOMIC DNA]</scope>
    <source>
        <strain evidence="4 5">DSM 21394</strain>
    </source>
</reference>
<dbReference type="GO" id="GO:0042956">
    <property type="term" value="P:maltodextrin transmembrane transport"/>
    <property type="evidence" value="ECO:0007669"/>
    <property type="project" value="TreeGrafter"/>
</dbReference>
<evidence type="ECO:0000313" key="5">
    <source>
        <dbReference type="Proteomes" id="UP000182811"/>
    </source>
</evidence>
<evidence type="ECO:0000256" key="1">
    <source>
        <dbReference type="ARBA" id="ARBA00008520"/>
    </source>
</evidence>
<comment type="caution">
    <text evidence="4">The sequence shown here is derived from an EMBL/GenBank/DDBJ whole genome shotgun (WGS) entry which is preliminary data.</text>
</comment>
<dbReference type="PANTHER" id="PTHR30061">
    <property type="entry name" value="MALTOSE-BINDING PERIPLASMIC PROTEIN"/>
    <property type="match status" value="1"/>
</dbReference>
<dbReference type="SUPFAM" id="SSF53850">
    <property type="entry name" value="Periplasmic binding protein-like II"/>
    <property type="match status" value="1"/>
</dbReference>
<evidence type="ECO:0000256" key="2">
    <source>
        <dbReference type="ARBA" id="ARBA00022448"/>
    </source>
</evidence>
<dbReference type="EMBL" id="MDDC01000025">
    <property type="protein sequence ID" value="OIQ55534.1"/>
    <property type="molecule type" value="Genomic_DNA"/>
</dbReference>
<dbReference type="Gene3D" id="3.40.190.10">
    <property type="entry name" value="Periplasmic binding protein-like II"/>
    <property type="match status" value="2"/>
</dbReference>
<keyword evidence="3" id="KW-0732">Signal</keyword>
<comment type="similarity">
    <text evidence="1">Belongs to the bacterial solute-binding protein 1 family.</text>
</comment>
<dbReference type="Proteomes" id="UP000182811">
    <property type="component" value="Unassembled WGS sequence"/>
</dbReference>
<dbReference type="GO" id="GO:0055052">
    <property type="term" value="C:ATP-binding cassette (ABC) transporter complex, substrate-binding subunit-containing"/>
    <property type="evidence" value="ECO:0007669"/>
    <property type="project" value="TreeGrafter"/>
</dbReference>